<dbReference type="InterPro" id="IPR019734">
    <property type="entry name" value="TPR_rpt"/>
</dbReference>
<protein>
    <recommendedName>
        <fullName evidence="3">6-hydroxymethylpterin diphosphokinase MptE-like domain-containing protein</fullName>
    </recommendedName>
</protein>
<feature type="coiled-coil region" evidence="2">
    <location>
        <begin position="613"/>
        <end position="640"/>
    </location>
</feature>
<accession>A0A066ZZ71</accession>
<dbReference type="STRING" id="28885.EI16_03705"/>
<organism evidence="4 5">
    <name type="scientific">Hydrogenovibrio marinus</name>
    <dbReference type="NCBI Taxonomy" id="28885"/>
    <lineage>
        <taxon>Bacteria</taxon>
        <taxon>Pseudomonadati</taxon>
        <taxon>Pseudomonadota</taxon>
        <taxon>Gammaproteobacteria</taxon>
        <taxon>Thiotrichales</taxon>
        <taxon>Piscirickettsiaceae</taxon>
        <taxon>Hydrogenovibrio</taxon>
    </lineage>
</organism>
<keyword evidence="2" id="KW-0175">Coiled coil</keyword>
<dbReference type="InterPro" id="IPR002826">
    <property type="entry name" value="MptE-like"/>
</dbReference>
<dbReference type="Gene3D" id="1.25.40.10">
    <property type="entry name" value="Tetratricopeptide repeat domain"/>
    <property type="match status" value="1"/>
</dbReference>
<dbReference type="SUPFAM" id="SSF48452">
    <property type="entry name" value="TPR-like"/>
    <property type="match status" value="1"/>
</dbReference>
<evidence type="ECO:0000259" key="3">
    <source>
        <dbReference type="Pfam" id="PF01973"/>
    </source>
</evidence>
<feature type="repeat" description="TPR" evidence="1">
    <location>
        <begin position="779"/>
        <end position="812"/>
    </location>
</feature>
<dbReference type="Proteomes" id="UP000027341">
    <property type="component" value="Unassembled WGS sequence"/>
</dbReference>
<feature type="domain" description="6-hydroxymethylpterin diphosphokinase MptE-like" evidence="3">
    <location>
        <begin position="170"/>
        <end position="336"/>
    </location>
</feature>
<dbReference type="Pfam" id="PF01973">
    <property type="entry name" value="MptE-like"/>
    <property type="match status" value="1"/>
</dbReference>
<dbReference type="PANTHER" id="PTHR41786:SF1">
    <property type="entry name" value="6-HYDROXYMETHYLPTERIN DIPHOSPHOKINASE MPTE-LIKE DOMAIN-CONTAINING PROTEIN"/>
    <property type="match status" value="1"/>
</dbReference>
<keyword evidence="1" id="KW-0802">TPR repeat</keyword>
<dbReference type="AlphaFoldDB" id="A0A066ZZ71"/>
<keyword evidence="5" id="KW-1185">Reference proteome</keyword>
<dbReference type="RefSeq" id="WP_029909523.1">
    <property type="nucleotide sequence ID" value="NZ_AP020335.1"/>
</dbReference>
<sequence>MNSIDTSKLYTNAFGDNYFQEINQNAFDTVGATSTFNKVFSKTLDVDNMLFIIVGSDSGLLIPYLQQFHKDRGRHYIIMERPEIIDYIQDRFKIDEDIIDLQPMDMDFGVLHDLYTDYVSHNRYMLLRSLAVIDGKSQTYTTHWDQALDRYNIFASSESGYAINNIFIDSQLRNLASNNMPLANLGRALEGTTSIIMGGGPSLDDSIGWIKENQDRLVIFAAARIANRLKKEGIQPDFFVSVDPHDVSYDNSKQILQFGDTAILVHSNNVNSKLVAEWTGLHAYLGLMFPWRDSLHEQPENLTTVGPTVTNTMASVAGYLGSEQIIFSGVDFCYGENGKSYESESLESKTGKYLDTATNRVKTYSGRIAETTPSFANARQGMEELVAHAIEFFGNKFFTLSPETALMENVAYSRPEEIVLPETQKADAVQTMKDILHFDLNDYKKHLDYAKTYCQEMRDICKDAVKEAKNGKKIAKKLFVNLDETDKLTQEIILSQKNTTHIMGEHSEFIFNYSIKAYKEFMNPSIKEDNMTRDDIKNSFIHYFNGIINSAIPLRKSIETAITRLNHRINETKGTKSFTKLIEKWQEYQEEGRPLVWLKMNGLSIDDLTEEQQSTLKKVLDAFNEELQRTETKLSQQLKSQGDNIGALYERIKRYFSENRPYELEELINYIAEKDLSYSEDLCHIGTGYLYELKDMPDDAVDRFIQIKDNKLLLEGLKRVLNILLMKKDYDNALNTLEVLTHYSDEFFVSYADMLAAMGDGSSAVEIYFHYLQKHADDAATWIKVAKLLIHLNIQEEAIEAINKIKALEPDNSVSDELMALATQPRH</sequence>
<dbReference type="InterPro" id="IPR011990">
    <property type="entry name" value="TPR-like_helical_dom_sf"/>
</dbReference>
<dbReference type="PANTHER" id="PTHR41786">
    <property type="entry name" value="MOTILITY ACCESSORY FACTOR MAF"/>
    <property type="match status" value="1"/>
</dbReference>
<dbReference type="EMBL" id="JMIU01000001">
    <property type="protein sequence ID" value="KDN95415.1"/>
    <property type="molecule type" value="Genomic_DNA"/>
</dbReference>
<name>A0A066ZZ71_HYDMR</name>
<proteinExistence type="predicted"/>
<evidence type="ECO:0000313" key="5">
    <source>
        <dbReference type="Proteomes" id="UP000027341"/>
    </source>
</evidence>
<evidence type="ECO:0000256" key="2">
    <source>
        <dbReference type="SAM" id="Coils"/>
    </source>
</evidence>
<reference evidence="4 5" key="1">
    <citation type="submission" date="2014-04" db="EMBL/GenBank/DDBJ databases">
        <title>Draft genome sequence of Hydrogenovibrio marinus MH-110, a model organism for aerobic H2 metabolism.</title>
        <authorList>
            <person name="Cha H.J."/>
            <person name="Jo B.H."/>
            <person name="Hwang B.H."/>
        </authorList>
    </citation>
    <scope>NUCLEOTIDE SEQUENCE [LARGE SCALE GENOMIC DNA]</scope>
    <source>
        <strain evidence="4 5">MH-110</strain>
    </source>
</reference>
<evidence type="ECO:0000256" key="1">
    <source>
        <dbReference type="PROSITE-ProRule" id="PRU00339"/>
    </source>
</evidence>
<comment type="caution">
    <text evidence="4">The sequence shown here is derived from an EMBL/GenBank/DDBJ whole genome shotgun (WGS) entry which is preliminary data.</text>
</comment>
<evidence type="ECO:0000313" key="4">
    <source>
        <dbReference type="EMBL" id="KDN95415.1"/>
    </source>
</evidence>
<gene>
    <name evidence="4" type="ORF">EI16_03705</name>
</gene>
<dbReference type="PROSITE" id="PS50005">
    <property type="entry name" value="TPR"/>
    <property type="match status" value="1"/>
</dbReference>